<keyword evidence="2" id="KW-0812">Transmembrane</keyword>
<feature type="region of interest" description="Disordered" evidence="1">
    <location>
        <begin position="34"/>
        <end position="64"/>
    </location>
</feature>
<comment type="caution">
    <text evidence="3">The sequence shown here is derived from an EMBL/GenBank/DDBJ whole genome shotgun (WGS) entry which is preliminary data.</text>
</comment>
<evidence type="ECO:0000256" key="1">
    <source>
        <dbReference type="SAM" id="MobiDB-lite"/>
    </source>
</evidence>
<dbReference type="AlphaFoldDB" id="A0A8G2DXK9"/>
<protein>
    <submittedName>
        <fullName evidence="3">Uncharacterized protein</fullName>
    </submittedName>
</protein>
<organism evidence="3 4">
    <name type="scientific">Streptomyces albidoflavus</name>
    <dbReference type="NCBI Taxonomy" id="1886"/>
    <lineage>
        <taxon>Bacteria</taxon>
        <taxon>Bacillati</taxon>
        <taxon>Actinomycetota</taxon>
        <taxon>Actinomycetes</taxon>
        <taxon>Kitasatosporales</taxon>
        <taxon>Streptomycetaceae</taxon>
        <taxon>Streptomyces</taxon>
        <taxon>Streptomyces albidoflavus group</taxon>
    </lineage>
</organism>
<keyword evidence="2" id="KW-0472">Membrane</keyword>
<sequence length="258" mass="27855">MAMTRGTKAFYASVGTLTAALLVLGGVMWIGGEEDVPEEGKPSTGASRTPGPVGTYTTPEDWTEPERWAALPRAEKTNDRGFGVGFPDEEEGAVAMLVAQQSYVAEGDTTLAERQADSYLTYASQADKTPKQQVRVKQALERREQQVRAGMGVPGEGDLPPGAYVRTQVIGFKVVMSEDGEVGAFLLSKTTTRSSETAKERADYAVVRYGAKWEAGDWKVSGEVSNRVDQQGETPPRIAVAGDPEFNREGWTAIREAS</sequence>
<keyword evidence="2" id="KW-1133">Transmembrane helix</keyword>
<evidence type="ECO:0000313" key="4">
    <source>
        <dbReference type="Proteomes" id="UP000292693"/>
    </source>
</evidence>
<dbReference type="Proteomes" id="UP000292693">
    <property type="component" value="Unassembled WGS sequence"/>
</dbReference>
<dbReference type="EMBL" id="PKLL01000033">
    <property type="protein sequence ID" value="RZE15465.1"/>
    <property type="molecule type" value="Genomic_DNA"/>
</dbReference>
<proteinExistence type="predicted"/>
<gene>
    <name evidence="3" type="ORF">C0Q92_30935</name>
</gene>
<reference evidence="3 4" key="1">
    <citation type="submission" date="2017-12" db="EMBL/GenBank/DDBJ databases">
        <title>Population genomics insights into the ecological differentiation and adaptive evolution in streptomycetes.</title>
        <authorList>
            <person name="Li Y."/>
            <person name="Huang Y."/>
        </authorList>
    </citation>
    <scope>NUCLEOTIDE SEQUENCE [LARGE SCALE GENOMIC DNA]</scope>
    <source>
        <strain evidence="3 4">NBRC 100770</strain>
    </source>
</reference>
<accession>A0A8G2DXK9</accession>
<evidence type="ECO:0000256" key="2">
    <source>
        <dbReference type="SAM" id="Phobius"/>
    </source>
</evidence>
<name>A0A8G2DXK9_9ACTN</name>
<feature type="transmembrane region" description="Helical" evidence="2">
    <location>
        <begin position="9"/>
        <end position="31"/>
    </location>
</feature>
<dbReference type="RefSeq" id="WP_331729729.1">
    <property type="nucleotide sequence ID" value="NZ_CP109236.1"/>
</dbReference>
<evidence type="ECO:0000313" key="3">
    <source>
        <dbReference type="EMBL" id="RZE15465.1"/>
    </source>
</evidence>